<organism evidence="3 4">
    <name type="scientific">Ancylostoma duodenale</name>
    <dbReference type="NCBI Taxonomy" id="51022"/>
    <lineage>
        <taxon>Eukaryota</taxon>
        <taxon>Metazoa</taxon>
        <taxon>Ecdysozoa</taxon>
        <taxon>Nematoda</taxon>
        <taxon>Chromadorea</taxon>
        <taxon>Rhabditida</taxon>
        <taxon>Rhabditina</taxon>
        <taxon>Rhabditomorpha</taxon>
        <taxon>Strongyloidea</taxon>
        <taxon>Ancylostomatidae</taxon>
        <taxon>Ancylostomatinae</taxon>
        <taxon>Ancylostoma</taxon>
    </lineage>
</organism>
<dbReference type="PROSITE" id="PS50835">
    <property type="entry name" value="IG_LIKE"/>
    <property type="match status" value="1"/>
</dbReference>
<dbReference type="InterPro" id="IPR003598">
    <property type="entry name" value="Ig_sub2"/>
</dbReference>
<dbReference type="Gene3D" id="2.60.40.10">
    <property type="entry name" value="Immunoglobulins"/>
    <property type="match status" value="1"/>
</dbReference>
<name>A0A0C2GHW2_9BILA</name>
<evidence type="ECO:0000259" key="2">
    <source>
        <dbReference type="PROSITE" id="PS50835"/>
    </source>
</evidence>
<keyword evidence="4" id="KW-1185">Reference proteome</keyword>
<dbReference type="InterPro" id="IPR036179">
    <property type="entry name" value="Ig-like_dom_sf"/>
</dbReference>
<dbReference type="Pfam" id="PF07679">
    <property type="entry name" value="I-set"/>
    <property type="match status" value="1"/>
</dbReference>
<reference evidence="3 4" key="1">
    <citation type="submission" date="2013-12" db="EMBL/GenBank/DDBJ databases">
        <title>Draft genome of the parsitic nematode Ancylostoma duodenale.</title>
        <authorList>
            <person name="Mitreva M."/>
        </authorList>
    </citation>
    <scope>NUCLEOTIDE SEQUENCE [LARGE SCALE GENOMIC DNA]</scope>
    <source>
        <strain evidence="3 4">Zhejiang</strain>
    </source>
</reference>
<dbReference type="InterPro" id="IPR013783">
    <property type="entry name" value="Ig-like_fold"/>
</dbReference>
<protein>
    <submittedName>
        <fullName evidence="3">Immunoglobulin I-set domain protein</fullName>
    </submittedName>
</protein>
<feature type="domain" description="Ig-like" evidence="2">
    <location>
        <begin position="14"/>
        <end position="105"/>
    </location>
</feature>
<dbReference type="FunFam" id="2.60.40.10:FF:000107">
    <property type="entry name" value="Myosin, light chain kinase a"/>
    <property type="match status" value="1"/>
</dbReference>
<dbReference type="InterPro" id="IPR013098">
    <property type="entry name" value="Ig_I-set"/>
</dbReference>
<dbReference type="PANTHER" id="PTHR47633:SF4">
    <property type="entry name" value="MYOPALLADIN ISOFORM X1"/>
    <property type="match status" value="1"/>
</dbReference>
<accession>A0A0C2GHW2</accession>
<dbReference type="InterPro" id="IPR007110">
    <property type="entry name" value="Ig-like_dom"/>
</dbReference>
<gene>
    <name evidence="3" type="ORF">ANCDUO_11360</name>
</gene>
<keyword evidence="1" id="KW-0393">Immunoglobulin domain</keyword>
<dbReference type="Proteomes" id="UP000054047">
    <property type="component" value="Unassembled WGS sequence"/>
</dbReference>
<evidence type="ECO:0000256" key="1">
    <source>
        <dbReference type="ARBA" id="ARBA00023319"/>
    </source>
</evidence>
<feature type="non-terminal residue" evidence="3">
    <location>
        <position position="1"/>
    </location>
</feature>
<dbReference type="OrthoDB" id="5969272at2759"/>
<dbReference type="AlphaFoldDB" id="A0A0C2GHW2"/>
<proteinExistence type="predicted"/>
<sequence>ARPGRDKDDDRSPPRFNVPLWDRRIPINDPLSIECHVDAKPTAEIEWFKDGKKLEMTESIEIRNTPDGACRVRIARFGREEVGVYQCVATNPLGVADTRSTYTVEGKLFIIPCPGPALARDGLENRLLIY</sequence>
<dbReference type="SMART" id="SM00408">
    <property type="entry name" value="IGc2"/>
    <property type="match status" value="1"/>
</dbReference>
<dbReference type="EMBL" id="KN733132">
    <property type="protein sequence ID" value="KIH58429.1"/>
    <property type="molecule type" value="Genomic_DNA"/>
</dbReference>
<evidence type="ECO:0000313" key="3">
    <source>
        <dbReference type="EMBL" id="KIH58429.1"/>
    </source>
</evidence>
<evidence type="ECO:0000313" key="4">
    <source>
        <dbReference type="Proteomes" id="UP000054047"/>
    </source>
</evidence>
<dbReference type="SUPFAM" id="SSF48726">
    <property type="entry name" value="Immunoglobulin"/>
    <property type="match status" value="1"/>
</dbReference>
<dbReference type="PANTHER" id="PTHR47633">
    <property type="entry name" value="IMMUNOGLOBULIN"/>
    <property type="match status" value="1"/>
</dbReference>